<comment type="similarity">
    <text evidence="1">Belongs to the NAD(P)-dependent epimerase/dehydratase family. SDR39U1 subfamily.</text>
</comment>
<protein>
    <submittedName>
        <fullName evidence="3">TIGR01777 family protein</fullName>
    </submittedName>
</protein>
<dbReference type="InterPro" id="IPR001509">
    <property type="entry name" value="Epimerase_deHydtase"/>
</dbReference>
<proteinExistence type="inferred from homology"/>
<dbReference type="InterPro" id="IPR010099">
    <property type="entry name" value="SDR39U1"/>
</dbReference>
<dbReference type="EMBL" id="WELI01000002">
    <property type="protein sequence ID" value="KAB7732058.1"/>
    <property type="molecule type" value="Genomic_DNA"/>
</dbReference>
<dbReference type="RefSeq" id="WP_152123633.1">
    <property type="nucleotide sequence ID" value="NZ_WELI01000002.1"/>
</dbReference>
<evidence type="ECO:0000313" key="4">
    <source>
        <dbReference type="Proteomes" id="UP000488299"/>
    </source>
</evidence>
<dbReference type="Proteomes" id="UP000488299">
    <property type="component" value="Unassembled WGS sequence"/>
</dbReference>
<feature type="domain" description="Ketoreductase" evidence="2">
    <location>
        <begin position="1"/>
        <end position="158"/>
    </location>
</feature>
<dbReference type="InterPro" id="IPR036291">
    <property type="entry name" value="NAD(P)-bd_dom_sf"/>
</dbReference>
<name>A0A7J5U347_9BACT</name>
<accession>A0A7J5U347</accession>
<sequence>MTILITGGTGSIGRRLTQLLQQQGHTVAWLSRSEQSVPNVQVYHWDVRKSQIDAQAVANADAIIHLAGAGIADERWSDARKREILESRTQSTALLAQALRNTPNRVRVFVSSSAIGYYGGDTGDRPMNETSPAGNDFLAQVTRAWERSVDDIDAIRTPEGQPIRTVRIRTGVVLTMAGGALPKLVQPIRLGAGAAIGSGQQYISWIHVDDICQLFIQAVETESWKGAYNGVAPEPVTNEVLTREIASVLKRPLILPKVPAFAIKLAFGELAVTVLGSSLVLNKRIAHETTFAYKFPRLRDALEDLLK</sequence>
<dbReference type="Gene3D" id="3.40.50.720">
    <property type="entry name" value="NAD(P)-binding Rossmann-like Domain"/>
    <property type="match status" value="1"/>
</dbReference>
<evidence type="ECO:0000313" key="3">
    <source>
        <dbReference type="EMBL" id="KAB7732058.1"/>
    </source>
</evidence>
<gene>
    <name evidence="3" type="ORF">F5984_07535</name>
</gene>
<dbReference type="Pfam" id="PF08338">
    <property type="entry name" value="DUF1731"/>
    <property type="match status" value="1"/>
</dbReference>
<dbReference type="SUPFAM" id="SSF51735">
    <property type="entry name" value="NAD(P)-binding Rossmann-fold domains"/>
    <property type="match status" value="1"/>
</dbReference>
<dbReference type="AlphaFoldDB" id="A0A7J5U347"/>
<reference evidence="3 4" key="1">
    <citation type="submission" date="2019-10" db="EMBL/GenBank/DDBJ databases">
        <title>Rudanella paleaurantiibacter sp. nov., isolated from sludge.</title>
        <authorList>
            <person name="Xu S.Q."/>
        </authorList>
    </citation>
    <scope>NUCLEOTIDE SEQUENCE [LARGE SCALE GENOMIC DNA]</scope>
    <source>
        <strain evidence="3 4">HX-22-17</strain>
    </source>
</reference>
<keyword evidence="4" id="KW-1185">Reference proteome</keyword>
<comment type="caution">
    <text evidence="3">The sequence shown here is derived from an EMBL/GenBank/DDBJ whole genome shotgun (WGS) entry which is preliminary data.</text>
</comment>
<evidence type="ECO:0000259" key="2">
    <source>
        <dbReference type="SMART" id="SM00822"/>
    </source>
</evidence>
<dbReference type="Pfam" id="PF01370">
    <property type="entry name" value="Epimerase"/>
    <property type="match status" value="1"/>
</dbReference>
<evidence type="ECO:0000256" key="1">
    <source>
        <dbReference type="ARBA" id="ARBA00009353"/>
    </source>
</evidence>
<dbReference type="NCBIfam" id="TIGR01777">
    <property type="entry name" value="yfcH"/>
    <property type="match status" value="1"/>
</dbReference>
<dbReference type="PANTHER" id="PTHR11092">
    <property type="entry name" value="SUGAR NUCLEOTIDE EPIMERASE RELATED"/>
    <property type="match status" value="1"/>
</dbReference>
<dbReference type="InterPro" id="IPR057326">
    <property type="entry name" value="KR_dom"/>
</dbReference>
<dbReference type="PANTHER" id="PTHR11092:SF0">
    <property type="entry name" value="EPIMERASE FAMILY PROTEIN SDR39U1"/>
    <property type="match status" value="1"/>
</dbReference>
<organism evidence="3 4">
    <name type="scientific">Rudanella paleaurantiibacter</name>
    <dbReference type="NCBI Taxonomy" id="2614655"/>
    <lineage>
        <taxon>Bacteria</taxon>
        <taxon>Pseudomonadati</taxon>
        <taxon>Bacteroidota</taxon>
        <taxon>Cytophagia</taxon>
        <taxon>Cytophagales</taxon>
        <taxon>Cytophagaceae</taxon>
        <taxon>Rudanella</taxon>
    </lineage>
</organism>
<dbReference type="InterPro" id="IPR013549">
    <property type="entry name" value="DUF1731"/>
</dbReference>
<dbReference type="SMART" id="SM00822">
    <property type="entry name" value="PKS_KR"/>
    <property type="match status" value="1"/>
</dbReference>